<name>A0A0V0GIT1_SOLCH</name>
<protein>
    <submittedName>
        <fullName evidence="1">Putative ovule protein</fullName>
    </submittedName>
</protein>
<dbReference type="EMBL" id="GEDG01037433">
    <property type="protein sequence ID" value="JAP08132.1"/>
    <property type="molecule type" value="Transcribed_RNA"/>
</dbReference>
<organism evidence="1">
    <name type="scientific">Solanum chacoense</name>
    <name type="common">Chaco potato</name>
    <dbReference type="NCBI Taxonomy" id="4108"/>
    <lineage>
        <taxon>Eukaryota</taxon>
        <taxon>Viridiplantae</taxon>
        <taxon>Streptophyta</taxon>
        <taxon>Embryophyta</taxon>
        <taxon>Tracheophyta</taxon>
        <taxon>Spermatophyta</taxon>
        <taxon>Magnoliopsida</taxon>
        <taxon>eudicotyledons</taxon>
        <taxon>Gunneridae</taxon>
        <taxon>Pentapetalae</taxon>
        <taxon>asterids</taxon>
        <taxon>lamiids</taxon>
        <taxon>Solanales</taxon>
        <taxon>Solanaceae</taxon>
        <taxon>Solanoideae</taxon>
        <taxon>Solaneae</taxon>
        <taxon>Solanum</taxon>
    </lineage>
</organism>
<proteinExistence type="predicted"/>
<dbReference type="AlphaFoldDB" id="A0A0V0GIT1"/>
<reference evidence="1" key="1">
    <citation type="submission" date="2015-12" db="EMBL/GenBank/DDBJ databases">
        <title>Gene expression during late stages of embryo sac development: a critical building block for successful pollen-pistil interactions.</title>
        <authorList>
            <person name="Liu Y."/>
            <person name="Joly V."/>
            <person name="Sabar M."/>
            <person name="Matton D.P."/>
        </authorList>
    </citation>
    <scope>NUCLEOTIDE SEQUENCE</scope>
</reference>
<sequence>MLILTVVDSVFCSSPHGERFLCFDRDCFLATRILSQLCFSCMSDSFNSCPLVDFFVCMFELPTFCCPGVINLFLPIVERFR</sequence>
<accession>A0A0V0GIT1</accession>
<evidence type="ECO:0000313" key="1">
    <source>
        <dbReference type="EMBL" id="JAP08132.1"/>
    </source>
</evidence>